<feature type="region of interest" description="Disordered" evidence="1">
    <location>
        <begin position="564"/>
        <end position="592"/>
    </location>
</feature>
<evidence type="ECO:0000313" key="3">
    <source>
        <dbReference type="Proteomes" id="UP000053611"/>
    </source>
</evidence>
<dbReference type="GeneID" id="28980294"/>
<proteinExistence type="predicted"/>
<evidence type="ECO:0000256" key="1">
    <source>
        <dbReference type="SAM" id="MobiDB-lite"/>
    </source>
</evidence>
<dbReference type="RefSeq" id="XP_018276475.1">
    <property type="nucleotide sequence ID" value="XM_018419691.1"/>
</dbReference>
<feature type="compositionally biased region" description="Basic and acidic residues" evidence="1">
    <location>
        <begin position="244"/>
        <end position="262"/>
    </location>
</feature>
<keyword evidence="3" id="KW-1185">Reference proteome</keyword>
<reference evidence="2 3" key="1">
    <citation type="submission" date="2015-03" db="EMBL/GenBank/DDBJ databases">
        <title>Genomics and transcriptomics of the oil-accumulating basidiomycete yeast T. oleaginosus allow insights into substrate utilization and the diverse evolutionary trajectories of mating systems in fungi.</title>
        <authorList>
            <consortium name="DOE Joint Genome Institute"/>
            <person name="Kourist R."/>
            <person name="Kracht O."/>
            <person name="Bracharz F."/>
            <person name="Lipzen A."/>
            <person name="Nolan M."/>
            <person name="Ohm R."/>
            <person name="Grigoriev I."/>
            <person name="Sun S."/>
            <person name="Heitman J."/>
            <person name="Bruck T."/>
            <person name="Nowrousian M."/>
        </authorList>
    </citation>
    <scope>NUCLEOTIDE SEQUENCE [LARGE SCALE GENOMIC DNA]</scope>
    <source>
        <strain evidence="2 3">IBC0246</strain>
    </source>
</reference>
<feature type="compositionally biased region" description="Low complexity" evidence="1">
    <location>
        <begin position="202"/>
        <end position="221"/>
    </location>
</feature>
<organism evidence="2 3">
    <name type="scientific">Cutaneotrichosporon oleaginosum</name>
    <dbReference type="NCBI Taxonomy" id="879819"/>
    <lineage>
        <taxon>Eukaryota</taxon>
        <taxon>Fungi</taxon>
        <taxon>Dikarya</taxon>
        <taxon>Basidiomycota</taxon>
        <taxon>Agaricomycotina</taxon>
        <taxon>Tremellomycetes</taxon>
        <taxon>Trichosporonales</taxon>
        <taxon>Trichosporonaceae</taxon>
        <taxon>Cutaneotrichosporon</taxon>
    </lineage>
</organism>
<dbReference type="AlphaFoldDB" id="A0A0J1AXE5"/>
<accession>A0A0J1AXE5</accession>
<name>A0A0J1AXE5_9TREE</name>
<dbReference type="EMBL" id="KQ087244">
    <property type="protein sequence ID" value="KLT39984.1"/>
    <property type="molecule type" value="Genomic_DNA"/>
</dbReference>
<gene>
    <name evidence="2" type="ORF">CC85DRAFT_166514</name>
</gene>
<feature type="compositionally biased region" description="Low complexity" evidence="1">
    <location>
        <begin position="25"/>
        <end position="35"/>
    </location>
</feature>
<evidence type="ECO:0000313" key="2">
    <source>
        <dbReference type="EMBL" id="KLT39984.1"/>
    </source>
</evidence>
<feature type="region of interest" description="Disordered" evidence="1">
    <location>
        <begin position="125"/>
        <end position="223"/>
    </location>
</feature>
<dbReference type="Proteomes" id="UP000053611">
    <property type="component" value="Unassembled WGS sequence"/>
</dbReference>
<protein>
    <submittedName>
        <fullName evidence="2">Uncharacterized protein</fullName>
    </submittedName>
</protein>
<sequence length="649" mass="71226">MTTNDSHKQQTSPSPDSVDHNTLDSSSPPISTSITLFDHNGSDTHMDEPNDDSMRRPGIDGIDTSVADWDDLEVEVHNSDTSDIESLEEDADDFYDHVIDESFGDEQSVNDGQDVDDGRVGLASLTLDVTPPSPRPESTDRFDEALPMDSPTPTTPRPRHRKILPATYRPSFPSDAESQIGLGLGLRPGSSAQSGPLRGSPASEHGGWPSSSSASLSQPRLHSSEELVWGPVKRRTNWISSAPMRRDSQSPAIERDEPKPDESDNPSAPTLVLTPPEMGDMHMAPIRLDPDQEHNWHRRMQLKDNWKGKDSFLELVASLAVLARPPHLRGQAAAFIAQAALRTLGGDDYWAKGVTKAALFRHVTFDANTSSFLLEALMMRQEGEGGLVELRQDVLKYARRLHVDMIPDTRGAAFLDPIVSRKFTDAGSISISSGASEDIAISTLRARALRDLAHPEEVCVDARPDGCGVSLALGLIVFPGWPSLSNVTIHNAHHILAPGASRSHLFVGKAEYDLAFGPDANDTTWNCMVETLRDLLGVFEDREVGTIRVVVPFDKHGTLPIPRAADVPPKVPLTPSKQLPARNAEKAKATPKPRCDDLLTTVRRLILGERGTQFNINFYTVELYPRCCSICDMPWRDRPATPPWPTKLP</sequence>
<feature type="region of interest" description="Disordered" evidence="1">
    <location>
        <begin position="1"/>
        <end position="70"/>
    </location>
</feature>
<feature type="compositionally biased region" description="Basic and acidic residues" evidence="1">
    <location>
        <begin position="583"/>
        <end position="592"/>
    </location>
</feature>
<feature type="compositionally biased region" description="Basic and acidic residues" evidence="1">
    <location>
        <begin position="40"/>
        <end position="58"/>
    </location>
</feature>
<feature type="region of interest" description="Disordered" evidence="1">
    <location>
        <begin position="240"/>
        <end position="272"/>
    </location>
</feature>